<evidence type="ECO:0000313" key="1">
    <source>
        <dbReference type="EMBL" id="KAF7724828.1"/>
    </source>
</evidence>
<dbReference type="AlphaFoldDB" id="A0A8H7ESG3"/>
<keyword evidence="2" id="KW-1185">Reference proteome</keyword>
<evidence type="ECO:0000313" key="2">
    <source>
        <dbReference type="Proteomes" id="UP000605846"/>
    </source>
</evidence>
<reference evidence="1" key="1">
    <citation type="submission" date="2020-01" db="EMBL/GenBank/DDBJ databases">
        <title>Genome Sequencing of Three Apophysomyces-Like Fungal Strains Confirms a Novel Fungal Genus in the Mucoromycota with divergent Burkholderia-like Endosymbiotic Bacteria.</title>
        <authorList>
            <person name="Stajich J.E."/>
            <person name="Macias A.M."/>
            <person name="Carter-House D."/>
            <person name="Lovett B."/>
            <person name="Kasson L.R."/>
            <person name="Berry K."/>
            <person name="Grigoriev I."/>
            <person name="Chang Y."/>
            <person name="Spatafora J."/>
            <person name="Kasson M.T."/>
        </authorList>
    </citation>
    <scope>NUCLEOTIDE SEQUENCE</scope>
    <source>
        <strain evidence="1">NRRL A-21654</strain>
    </source>
</reference>
<protein>
    <submittedName>
        <fullName evidence="1">Uncharacterized protein</fullName>
    </submittedName>
</protein>
<sequence>MSNNPQNEEYIFRTIHSRCFRLSQAYNQFLRTAAASTNMGRFEYAVLNENANSFSDPICDPDNGRIQPQICSVHGPSCSEEEKPTYEALKVEDLKDRGKLYYEAYKGFVQKFSKSQSLNEDEQRALNDYGLEHLSKMYSKEKDQFEIQGKDAAKMNDVLRRSVPFMGDNFFKDISNQ</sequence>
<comment type="caution">
    <text evidence="1">The sequence shown here is derived from an EMBL/GenBank/DDBJ whole genome shotgun (WGS) entry which is preliminary data.</text>
</comment>
<dbReference type="Proteomes" id="UP000605846">
    <property type="component" value="Unassembled WGS sequence"/>
</dbReference>
<proteinExistence type="predicted"/>
<gene>
    <name evidence="1" type="ORF">EC973_000713</name>
</gene>
<accession>A0A8H7ESG3</accession>
<name>A0A8H7ESG3_9FUNG</name>
<dbReference type="EMBL" id="JABAYA010000110">
    <property type="protein sequence ID" value="KAF7724828.1"/>
    <property type="molecule type" value="Genomic_DNA"/>
</dbReference>
<organism evidence="1 2">
    <name type="scientific">Apophysomyces ossiformis</name>
    <dbReference type="NCBI Taxonomy" id="679940"/>
    <lineage>
        <taxon>Eukaryota</taxon>
        <taxon>Fungi</taxon>
        <taxon>Fungi incertae sedis</taxon>
        <taxon>Mucoromycota</taxon>
        <taxon>Mucoromycotina</taxon>
        <taxon>Mucoromycetes</taxon>
        <taxon>Mucorales</taxon>
        <taxon>Mucorineae</taxon>
        <taxon>Mucoraceae</taxon>
        <taxon>Apophysomyces</taxon>
    </lineage>
</organism>